<evidence type="ECO:0000256" key="3">
    <source>
        <dbReference type="ARBA" id="ARBA00011489"/>
    </source>
</evidence>
<proteinExistence type="inferred from homology"/>
<sequence>MQQWRNNHRKRAMRSQRGITRKVVLSQNDNSKNHCLISSDDAVKPVPFTRRCHTGEGSSSSDSSHRKRTKFLYHFNCEVEAEGECDESDVAKVDQGVKMDLTEDLLQICLEKMSYLGIGVSPGIVPVYHSTNLKLLDKRIKIAELVLRFMILGLGLVAAVLIGTDSQVKVFFSFKKEAKFIDVKALVSLVVANGLAAGYSLIQGLRCVVSLVRESVLFNKPLAWAIFSADQVPFYI</sequence>
<keyword evidence="7 8" id="KW-0472">Membrane</keyword>
<dbReference type="AlphaFoldDB" id="A0A445CEE8"/>
<organism evidence="10 11">
    <name type="scientific">Arachis hypogaea</name>
    <name type="common">Peanut</name>
    <dbReference type="NCBI Taxonomy" id="3818"/>
    <lineage>
        <taxon>Eukaryota</taxon>
        <taxon>Viridiplantae</taxon>
        <taxon>Streptophyta</taxon>
        <taxon>Embryophyta</taxon>
        <taxon>Tracheophyta</taxon>
        <taxon>Spermatophyta</taxon>
        <taxon>Magnoliopsida</taxon>
        <taxon>eudicotyledons</taxon>
        <taxon>Gunneridae</taxon>
        <taxon>Pentapetalae</taxon>
        <taxon>rosids</taxon>
        <taxon>fabids</taxon>
        <taxon>Fabales</taxon>
        <taxon>Fabaceae</taxon>
        <taxon>Papilionoideae</taxon>
        <taxon>50 kb inversion clade</taxon>
        <taxon>dalbergioids sensu lato</taxon>
        <taxon>Dalbergieae</taxon>
        <taxon>Pterocarpus clade</taxon>
        <taxon>Arachis</taxon>
    </lineage>
</organism>
<comment type="subcellular location">
    <subcellularLocation>
        <location evidence="1 8">Cell membrane</location>
        <topology evidence="1 8">Multi-pass membrane protein</topology>
    </subcellularLocation>
</comment>
<evidence type="ECO:0000313" key="10">
    <source>
        <dbReference type="EMBL" id="RYR49317.1"/>
    </source>
</evidence>
<evidence type="ECO:0000256" key="1">
    <source>
        <dbReference type="ARBA" id="ARBA00004651"/>
    </source>
</evidence>
<dbReference type="GO" id="GO:0005886">
    <property type="term" value="C:plasma membrane"/>
    <property type="evidence" value="ECO:0007669"/>
    <property type="project" value="UniProtKB-SubCell"/>
</dbReference>
<dbReference type="EMBL" id="SDMP01000007">
    <property type="protein sequence ID" value="RYR49317.1"/>
    <property type="molecule type" value="Genomic_DNA"/>
</dbReference>
<comment type="caution">
    <text evidence="10">The sequence shown here is derived from an EMBL/GenBank/DDBJ whole genome shotgun (WGS) entry which is preliminary data.</text>
</comment>
<comment type="similarity">
    <text evidence="2 8">Belongs to the Casparian strip membrane proteins (CASP) family.</text>
</comment>
<dbReference type="STRING" id="3818.A0A445CEE8"/>
<reference evidence="10 11" key="1">
    <citation type="submission" date="2019-01" db="EMBL/GenBank/DDBJ databases">
        <title>Sequencing of cultivated peanut Arachis hypogaea provides insights into genome evolution and oil improvement.</title>
        <authorList>
            <person name="Chen X."/>
        </authorList>
    </citation>
    <scope>NUCLEOTIDE SEQUENCE [LARGE SCALE GENOMIC DNA]</scope>
    <source>
        <strain evidence="11">cv. Fuhuasheng</strain>
        <tissue evidence="10">Leaves</tissue>
    </source>
</reference>
<evidence type="ECO:0000256" key="6">
    <source>
        <dbReference type="ARBA" id="ARBA00022989"/>
    </source>
</evidence>
<comment type="subunit">
    <text evidence="3 8">Homodimer and heterodimers.</text>
</comment>
<dbReference type="Pfam" id="PF04535">
    <property type="entry name" value="CASP_dom"/>
    <property type="match status" value="1"/>
</dbReference>
<evidence type="ECO:0000256" key="2">
    <source>
        <dbReference type="ARBA" id="ARBA00007651"/>
    </source>
</evidence>
<feature type="domain" description="Casparian strip membrane protein" evidence="9">
    <location>
        <begin position="138"/>
        <end position="235"/>
    </location>
</feature>
<dbReference type="PANTHER" id="PTHR33573:SF64">
    <property type="entry name" value="CASP-LIKE PROTEIN 2B1"/>
    <property type="match status" value="1"/>
</dbReference>
<evidence type="ECO:0000256" key="4">
    <source>
        <dbReference type="ARBA" id="ARBA00022475"/>
    </source>
</evidence>
<evidence type="ECO:0000256" key="5">
    <source>
        <dbReference type="ARBA" id="ARBA00022692"/>
    </source>
</evidence>
<evidence type="ECO:0000256" key="7">
    <source>
        <dbReference type="ARBA" id="ARBA00023136"/>
    </source>
</evidence>
<protein>
    <recommendedName>
        <fullName evidence="8">CASP-like protein</fullName>
    </recommendedName>
</protein>
<evidence type="ECO:0000259" key="9">
    <source>
        <dbReference type="Pfam" id="PF04535"/>
    </source>
</evidence>
<evidence type="ECO:0000256" key="8">
    <source>
        <dbReference type="RuleBase" id="RU361233"/>
    </source>
</evidence>
<dbReference type="InterPro" id="IPR006459">
    <property type="entry name" value="CASP/CASPL"/>
</dbReference>
<comment type="caution">
    <text evidence="8">Lacks conserved residue(s) required for the propagation of feature annotation.</text>
</comment>
<evidence type="ECO:0000313" key="11">
    <source>
        <dbReference type="Proteomes" id="UP000289738"/>
    </source>
</evidence>
<keyword evidence="5 8" id="KW-0812">Transmembrane</keyword>
<dbReference type="Gramene" id="arahy.Tifrunner.gnm2.ann2.Ah07g190100.1">
    <property type="protein sequence ID" value="arahy.Tifrunner.gnm2.ann2.Ah07g190100.1-CDS"/>
    <property type="gene ID" value="arahy.Tifrunner.gnm2.ann2.Ah07g190100"/>
</dbReference>
<dbReference type="PANTHER" id="PTHR33573">
    <property type="entry name" value="CASP-LIKE PROTEIN 4A4"/>
    <property type="match status" value="1"/>
</dbReference>
<keyword evidence="6 8" id="KW-1133">Transmembrane helix</keyword>
<keyword evidence="11" id="KW-1185">Reference proteome</keyword>
<name>A0A445CEE8_ARAHY</name>
<keyword evidence="4 8" id="KW-1003">Cell membrane</keyword>
<gene>
    <name evidence="10" type="ORF">Ahy_A07g035766</name>
</gene>
<dbReference type="InterPro" id="IPR006702">
    <property type="entry name" value="CASP_dom"/>
</dbReference>
<dbReference type="Proteomes" id="UP000289738">
    <property type="component" value="Chromosome A07"/>
</dbReference>
<dbReference type="NCBIfam" id="TIGR01569">
    <property type="entry name" value="A_tha_TIGR01569"/>
    <property type="match status" value="1"/>
</dbReference>
<feature type="transmembrane region" description="Helical" evidence="8">
    <location>
        <begin position="145"/>
        <end position="163"/>
    </location>
</feature>
<accession>A0A445CEE8</accession>